<feature type="domain" description="HAT C-terminal dimerisation" evidence="1">
    <location>
        <begin position="16"/>
        <end position="82"/>
    </location>
</feature>
<gene>
    <name evidence="2 4" type="ORF">B0545.4</name>
    <name evidence="2" type="ORF">CELE_B0545.4</name>
</gene>
<dbReference type="eggNOG" id="KOG1121">
    <property type="taxonomic scope" value="Eukaryota"/>
</dbReference>
<dbReference type="InterPro" id="IPR012337">
    <property type="entry name" value="RNaseH-like_sf"/>
</dbReference>
<dbReference type="SUPFAM" id="SSF53098">
    <property type="entry name" value="Ribonuclease H-like"/>
    <property type="match status" value="1"/>
</dbReference>
<keyword evidence="3" id="KW-1185">Reference proteome</keyword>
<dbReference type="RefSeq" id="NP_001367375.1">
    <property type="nucleotide sequence ID" value="NM_001379992.1"/>
</dbReference>
<dbReference type="InParanoid" id="O76665"/>
<dbReference type="GO" id="GO:0046983">
    <property type="term" value="F:protein dimerization activity"/>
    <property type="evidence" value="ECO:0007669"/>
    <property type="project" value="InterPro"/>
</dbReference>
<dbReference type="InterPro" id="IPR008906">
    <property type="entry name" value="HATC_C_dom"/>
</dbReference>
<proteinExistence type="predicted"/>
<name>O76665_CAEEL</name>
<dbReference type="DIP" id="DIP-27090N"/>
<dbReference type="GeneID" id="182029"/>
<dbReference type="Bgee" id="WBGene00015247">
    <property type="expression patterns" value="Expressed in adult organism and 4 other cell types or tissues"/>
</dbReference>
<organism evidence="2 3">
    <name type="scientific">Caenorhabditis elegans</name>
    <dbReference type="NCBI Taxonomy" id="6239"/>
    <lineage>
        <taxon>Eukaryota</taxon>
        <taxon>Metazoa</taxon>
        <taxon>Ecdysozoa</taxon>
        <taxon>Nematoda</taxon>
        <taxon>Chromadorea</taxon>
        <taxon>Rhabditida</taxon>
        <taxon>Rhabditina</taxon>
        <taxon>Rhabditomorpha</taxon>
        <taxon>Rhabditoidea</taxon>
        <taxon>Rhabditidae</taxon>
        <taxon>Peloderinae</taxon>
        <taxon>Caenorhabditis</taxon>
    </lineage>
</organism>
<dbReference type="AGR" id="WB:WBGene00015247"/>
<evidence type="ECO:0000313" key="2">
    <source>
        <dbReference type="EMBL" id="CCD62174.2"/>
    </source>
</evidence>
<dbReference type="EMBL" id="BX284604">
    <property type="protein sequence ID" value="CCD62174.2"/>
    <property type="molecule type" value="Genomic_DNA"/>
</dbReference>
<evidence type="ECO:0000313" key="4">
    <source>
        <dbReference type="WormBase" id="B0545.4"/>
    </source>
</evidence>
<dbReference type="OrthoDB" id="5869280at2759"/>
<dbReference type="CTD" id="182029"/>
<dbReference type="SMR" id="O76665"/>
<sequence length="117" mass="13628">MEVTRYLSTAVESIFPRDYWLNPLSKSSYPRLSQFARRFVICPTGSSEVERLFSTAGTILTKYRKTLTSENFKMLLTLNKNIRLMNPDMEVKLPSMIKSINSLFCYKLSFFENISFS</sequence>
<dbReference type="HOGENOM" id="CLU_2086978_0_0_1"/>
<dbReference type="PaxDb" id="6239-B0545.4.1"/>
<dbReference type="Proteomes" id="UP000001940">
    <property type="component" value="Chromosome IV"/>
</dbReference>
<protein>
    <submittedName>
        <fullName evidence="2">HAT C-terminal dimerisation domain-containing protein</fullName>
    </submittedName>
</protein>
<accession>O76665</accession>
<dbReference type="WormBase" id="B0545.4">
    <property type="protein sequence ID" value="CE48532"/>
    <property type="gene ID" value="WBGene00015247"/>
</dbReference>
<dbReference type="KEGG" id="cel:CELE_B0545.4"/>
<evidence type="ECO:0000259" key="1">
    <source>
        <dbReference type="Pfam" id="PF05699"/>
    </source>
</evidence>
<dbReference type="AlphaFoldDB" id="O76665"/>
<dbReference type="PIR" id="T33401">
    <property type="entry name" value="T33401"/>
</dbReference>
<dbReference type="UCSC" id="B0545.4">
    <property type="organism name" value="c. elegans"/>
</dbReference>
<dbReference type="Pfam" id="PF05699">
    <property type="entry name" value="Dimer_Tnp_hAT"/>
    <property type="match status" value="1"/>
</dbReference>
<reference evidence="2 3" key="1">
    <citation type="journal article" date="1998" name="Science">
        <title>Genome sequence of the nematode C. elegans: a platform for investigating biology.</title>
        <authorList>
            <consortium name="The C. elegans sequencing consortium"/>
            <person name="Sulson J.E."/>
            <person name="Waterston R."/>
        </authorList>
    </citation>
    <scope>NUCLEOTIDE SEQUENCE [LARGE SCALE GENOMIC DNA]</scope>
    <source>
        <strain evidence="2 3">Bristol N2</strain>
    </source>
</reference>
<evidence type="ECO:0000313" key="3">
    <source>
        <dbReference type="Proteomes" id="UP000001940"/>
    </source>
</evidence>